<sequence length="247" mass="28758">MSLEDPFFVVKGEVQKAVNTAHGLYNRWCQLLEESHIISKEEFDWTTNELRNSLRSIDWDLEDLEETICIVESNPHKFRIELSEVATRRSFITEMRESVKEMRDHIASPAAQALINRKNREALMGDRDHFELLGVEKLPTPNSHTLEQQQLHQKNARRLCPRDGRYSQPHGRSVKEDDQSLPRGQWTASVVHHWPVARHCCGGTDSALCSLIKWQNRWRERSGMPFLAKWNVRNHCRYSLGSCTGEE</sequence>
<proteinExistence type="predicted"/>
<protein>
    <submittedName>
        <fullName evidence="6">Syntaxin-10 isoform X1</fullName>
    </submittedName>
</protein>
<dbReference type="InterPro" id="IPR010989">
    <property type="entry name" value="SNARE"/>
</dbReference>
<dbReference type="Gene3D" id="1.20.58.90">
    <property type="match status" value="1"/>
</dbReference>
<keyword evidence="1" id="KW-0813">Transport</keyword>
<evidence type="ECO:0000256" key="1">
    <source>
        <dbReference type="ARBA" id="ARBA00022927"/>
    </source>
</evidence>
<dbReference type="CDD" id="cd21446">
    <property type="entry name" value="SNARE_NTD_STX10"/>
    <property type="match status" value="1"/>
</dbReference>
<evidence type="ECO:0000313" key="6">
    <source>
        <dbReference type="RefSeq" id="XP_072846410.1"/>
    </source>
</evidence>
<dbReference type="GeneID" id="110082663"/>
<organism evidence="5 6">
    <name type="scientific">Pogona vitticeps</name>
    <name type="common">central bearded dragon</name>
    <dbReference type="NCBI Taxonomy" id="103695"/>
    <lineage>
        <taxon>Eukaryota</taxon>
        <taxon>Metazoa</taxon>
        <taxon>Chordata</taxon>
        <taxon>Craniata</taxon>
        <taxon>Vertebrata</taxon>
        <taxon>Euteleostomi</taxon>
        <taxon>Lepidosauria</taxon>
        <taxon>Squamata</taxon>
        <taxon>Bifurcata</taxon>
        <taxon>Unidentata</taxon>
        <taxon>Episquamata</taxon>
        <taxon>Toxicofera</taxon>
        <taxon>Iguania</taxon>
        <taxon>Acrodonta</taxon>
        <taxon>Agamidae</taxon>
        <taxon>Amphibolurinae</taxon>
        <taxon>Pogona</taxon>
    </lineage>
</organism>
<dbReference type="Pfam" id="PF09177">
    <property type="entry name" value="STX6_10_61_N"/>
    <property type="match status" value="1"/>
</dbReference>
<reference evidence="6" key="2">
    <citation type="submission" date="2025-08" db="UniProtKB">
        <authorList>
            <consortium name="RefSeq"/>
        </authorList>
    </citation>
    <scope>IDENTIFICATION</scope>
</reference>
<dbReference type="Proteomes" id="UP001652642">
    <property type="component" value="Chromosome 2"/>
</dbReference>
<reference evidence="5" key="1">
    <citation type="submission" date="2025-05" db="UniProtKB">
        <authorList>
            <consortium name="RefSeq"/>
        </authorList>
    </citation>
    <scope>NUCLEOTIDE SEQUENCE [LARGE SCALE GENOMIC DNA]</scope>
</reference>
<dbReference type="RefSeq" id="XP_072846410.1">
    <property type="nucleotide sequence ID" value="XM_072990309.1"/>
</dbReference>
<dbReference type="SUPFAM" id="SSF47661">
    <property type="entry name" value="t-snare proteins"/>
    <property type="match status" value="1"/>
</dbReference>
<evidence type="ECO:0000259" key="4">
    <source>
        <dbReference type="Pfam" id="PF09177"/>
    </source>
</evidence>
<name>A0ABM5FLX7_9SAUR</name>
<evidence type="ECO:0000256" key="2">
    <source>
        <dbReference type="ARBA" id="ARBA00046280"/>
    </source>
</evidence>
<evidence type="ECO:0000313" key="5">
    <source>
        <dbReference type="Proteomes" id="UP001652642"/>
    </source>
</evidence>
<feature type="domain" description="Syntaxin 6/10/61 N-terminal" evidence="4">
    <location>
        <begin position="5"/>
        <end position="103"/>
    </location>
</feature>
<accession>A0ABM5FLX7</accession>
<gene>
    <name evidence="6" type="primary">STX10</name>
</gene>
<keyword evidence="1" id="KW-0653">Protein transport</keyword>
<evidence type="ECO:0000256" key="3">
    <source>
        <dbReference type="SAM" id="MobiDB-lite"/>
    </source>
</evidence>
<comment type="subcellular location">
    <subcellularLocation>
        <location evidence="2">Endomembrane system</location>
        <topology evidence="2">Single-pass type IV membrane protein</topology>
    </subcellularLocation>
</comment>
<feature type="region of interest" description="Disordered" evidence="3">
    <location>
        <begin position="152"/>
        <end position="182"/>
    </location>
</feature>
<dbReference type="InterPro" id="IPR015260">
    <property type="entry name" value="Syntaxin-6/10/61_N"/>
</dbReference>
<keyword evidence="5" id="KW-1185">Reference proteome</keyword>